<evidence type="ECO:0000256" key="1">
    <source>
        <dbReference type="ARBA" id="ARBA00010105"/>
    </source>
</evidence>
<evidence type="ECO:0000313" key="3">
    <source>
        <dbReference type="Proteomes" id="UP000053766"/>
    </source>
</evidence>
<sequence>MRKFKDRFTITALWRIFQRNCSTFNQHLRASSFFHSIPLKMVGLIGTHDGKFHCDEAFACFMLKRLNQFRDYTVVRTRDPVKLGTCDIVVDVGGVYDHSKKCYDHHQREFNETMQTLGVLDFNTKLSSAGLVYAHYGKQLIAEILGSSYDDKVVGILYRKIYESFVEAVDAIDNGISQYDGIPRYRIYGGLSERVEYLNPHWNEIDVNPDERFQQAMELVGGEFESVVSYLFNIWWPAREIVENAIDHSFEVDSTGRIVVLKIGSVPWKEHIFQLEKEKDLTAQNMTYIVYSDATSKSYRIQAIPRNNLSKFENRLLLPKSWRGLRDAELSSVSGIPDCIFVHATGFIGGNKTLEGALSMARKAIEIGDTDVNC</sequence>
<proteinExistence type="inferred from homology"/>
<gene>
    <name evidence="2" type="ORF">DICVIV_06860</name>
</gene>
<dbReference type="PANTHER" id="PTHR11215:SF1">
    <property type="entry name" value="MYG1 EXONUCLEASE"/>
    <property type="match status" value="1"/>
</dbReference>
<dbReference type="OrthoDB" id="10265310at2759"/>
<dbReference type="STRING" id="29172.A0A0D8XXG7"/>
<evidence type="ECO:0000313" key="2">
    <source>
        <dbReference type="EMBL" id="KJH47051.1"/>
    </source>
</evidence>
<keyword evidence="3" id="KW-1185">Reference proteome</keyword>
<reference evidence="2 3" key="1">
    <citation type="submission" date="2013-11" db="EMBL/GenBank/DDBJ databases">
        <title>Draft genome of the bovine lungworm Dictyocaulus viviparus.</title>
        <authorList>
            <person name="Mitreva M."/>
        </authorList>
    </citation>
    <scope>NUCLEOTIDE SEQUENCE [LARGE SCALE GENOMIC DNA]</scope>
    <source>
        <strain evidence="2 3">HannoverDv2000</strain>
    </source>
</reference>
<dbReference type="Proteomes" id="UP000053766">
    <property type="component" value="Unassembled WGS sequence"/>
</dbReference>
<dbReference type="PANTHER" id="PTHR11215">
    <property type="entry name" value="METAL DEPENDENT HYDROLASE - RELATED"/>
    <property type="match status" value="1"/>
</dbReference>
<evidence type="ECO:0008006" key="4">
    <source>
        <dbReference type="Google" id="ProtNLM"/>
    </source>
</evidence>
<dbReference type="AlphaFoldDB" id="A0A0D8XXG7"/>
<dbReference type="GO" id="GO:0005737">
    <property type="term" value="C:cytoplasm"/>
    <property type="evidence" value="ECO:0007669"/>
    <property type="project" value="TreeGrafter"/>
</dbReference>
<name>A0A0D8XXG7_DICVI</name>
<dbReference type="InterPro" id="IPR003226">
    <property type="entry name" value="MYG1_exonuclease"/>
</dbReference>
<organism evidence="2 3">
    <name type="scientific">Dictyocaulus viviparus</name>
    <name type="common">Bovine lungworm</name>
    <dbReference type="NCBI Taxonomy" id="29172"/>
    <lineage>
        <taxon>Eukaryota</taxon>
        <taxon>Metazoa</taxon>
        <taxon>Ecdysozoa</taxon>
        <taxon>Nematoda</taxon>
        <taxon>Chromadorea</taxon>
        <taxon>Rhabditida</taxon>
        <taxon>Rhabditina</taxon>
        <taxon>Rhabditomorpha</taxon>
        <taxon>Strongyloidea</taxon>
        <taxon>Metastrongylidae</taxon>
        <taxon>Dictyocaulus</taxon>
    </lineage>
</organism>
<protein>
    <recommendedName>
        <fullName evidence="4">Metal-dependent protein hydrolase</fullName>
    </recommendedName>
</protein>
<reference evidence="3" key="2">
    <citation type="journal article" date="2016" name="Sci. Rep.">
        <title>Dictyocaulus viviparus genome, variome and transcriptome elucidate lungworm biology and support future intervention.</title>
        <authorList>
            <person name="McNulty S.N."/>
            <person name="Strube C."/>
            <person name="Rosa B.A."/>
            <person name="Martin J.C."/>
            <person name="Tyagi R."/>
            <person name="Choi Y.J."/>
            <person name="Wang Q."/>
            <person name="Hallsworth Pepin K."/>
            <person name="Zhang X."/>
            <person name="Ozersky P."/>
            <person name="Wilson R.K."/>
            <person name="Sternberg P.W."/>
            <person name="Gasser R.B."/>
            <person name="Mitreva M."/>
        </authorList>
    </citation>
    <scope>NUCLEOTIDE SEQUENCE [LARGE SCALE GENOMIC DNA]</scope>
    <source>
        <strain evidence="3">HannoverDv2000</strain>
    </source>
</reference>
<comment type="similarity">
    <text evidence="1">Belongs to the MYG1 family.</text>
</comment>
<dbReference type="EMBL" id="KN716322">
    <property type="protein sequence ID" value="KJH47051.1"/>
    <property type="molecule type" value="Genomic_DNA"/>
</dbReference>
<accession>A0A0D8XXG7</accession>
<dbReference type="GO" id="GO:0005634">
    <property type="term" value="C:nucleus"/>
    <property type="evidence" value="ECO:0007669"/>
    <property type="project" value="TreeGrafter"/>
</dbReference>
<dbReference type="Pfam" id="PF03690">
    <property type="entry name" value="MYG1_exonuc"/>
    <property type="match status" value="1"/>
</dbReference>